<dbReference type="PANTHER" id="PTHR38451:SF1">
    <property type="entry name" value="TRNA (ADENINE(22)-N(1))-METHYLTRANSFERASE"/>
    <property type="match status" value="1"/>
</dbReference>
<feature type="coiled-coil region" evidence="1">
    <location>
        <begin position="192"/>
        <end position="235"/>
    </location>
</feature>
<dbReference type="SUPFAM" id="SSF53335">
    <property type="entry name" value="S-adenosyl-L-methionine-dependent methyltransferases"/>
    <property type="match status" value="1"/>
</dbReference>
<protein>
    <submittedName>
        <fullName evidence="2">tRNA (Adenine(22)-N(1))-methyltransferase</fullName>
    </submittedName>
</protein>
<gene>
    <name evidence="2" type="ORF">ACFSCX_08380</name>
</gene>
<evidence type="ECO:0000313" key="3">
    <source>
        <dbReference type="Proteomes" id="UP001597214"/>
    </source>
</evidence>
<dbReference type="PIRSF" id="PIRSF018637">
    <property type="entry name" value="TrmK"/>
    <property type="match status" value="1"/>
</dbReference>
<sequence>MNELKLSKRLEAVAALIPRGSKLADIGSDHAYLPAYSFLNGFITFAIAGEVVDGPYHTAKNQIERLQLTEKIKVRKGNGLEVVHSGEVDVITICGMGGALIASILEEGKDKLSNIKRLILQPNISSISVRKWLIDNNWSLIQEEILEEDEKIYEILVAERTGNPLVSYTEGNLEKELLLGPFLSKEKNPSFIKKWTAEKKNWERILKQMKEAKVSDELLEKMDEVRKNIHFVEEEIK</sequence>
<dbReference type="InterPro" id="IPR006901">
    <property type="entry name" value="TrmK"/>
</dbReference>
<reference evidence="3" key="1">
    <citation type="journal article" date="2019" name="Int. J. Syst. Evol. Microbiol.">
        <title>The Global Catalogue of Microorganisms (GCM) 10K type strain sequencing project: providing services to taxonomists for standard genome sequencing and annotation.</title>
        <authorList>
            <consortium name="The Broad Institute Genomics Platform"/>
            <consortium name="The Broad Institute Genome Sequencing Center for Infectious Disease"/>
            <person name="Wu L."/>
            <person name="Ma J."/>
        </authorList>
    </citation>
    <scope>NUCLEOTIDE SEQUENCE [LARGE SCALE GENOMIC DNA]</scope>
    <source>
        <strain evidence="3">CCUG 49339</strain>
    </source>
</reference>
<keyword evidence="3" id="KW-1185">Reference proteome</keyword>
<keyword evidence="1" id="KW-0175">Coiled coil</keyword>
<accession>A0ABW4LNY3</accession>
<dbReference type="Gene3D" id="1.10.287.1890">
    <property type="match status" value="1"/>
</dbReference>
<evidence type="ECO:0000256" key="1">
    <source>
        <dbReference type="SAM" id="Coils"/>
    </source>
</evidence>
<dbReference type="EMBL" id="JBHUEM010000009">
    <property type="protein sequence ID" value="MFD1736581.1"/>
    <property type="molecule type" value="Genomic_DNA"/>
</dbReference>
<name>A0ABW4LNY3_9BACI</name>
<comment type="caution">
    <text evidence="2">The sequence shown here is derived from an EMBL/GenBank/DDBJ whole genome shotgun (WGS) entry which is preliminary data.</text>
</comment>
<dbReference type="RefSeq" id="WP_377927744.1">
    <property type="nucleotide sequence ID" value="NZ_JBHUEM010000009.1"/>
</dbReference>
<dbReference type="Pfam" id="PF04816">
    <property type="entry name" value="TrmK"/>
    <property type="match status" value="1"/>
</dbReference>
<dbReference type="Gene3D" id="3.40.50.150">
    <property type="entry name" value="Vaccinia Virus protein VP39"/>
    <property type="match status" value="1"/>
</dbReference>
<dbReference type="InterPro" id="IPR029063">
    <property type="entry name" value="SAM-dependent_MTases_sf"/>
</dbReference>
<dbReference type="PANTHER" id="PTHR38451">
    <property type="entry name" value="TRNA (ADENINE(22)-N(1))-METHYLTRANSFERASE"/>
    <property type="match status" value="1"/>
</dbReference>
<evidence type="ECO:0000313" key="2">
    <source>
        <dbReference type="EMBL" id="MFD1736581.1"/>
    </source>
</evidence>
<dbReference type="Proteomes" id="UP001597214">
    <property type="component" value="Unassembled WGS sequence"/>
</dbReference>
<proteinExistence type="predicted"/>
<organism evidence="2 3">
    <name type="scientific">Bacillus salitolerans</name>
    <dbReference type="NCBI Taxonomy" id="1437434"/>
    <lineage>
        <taxon>Bacteria</taxon>
        <taxon>Bacillati</taxon>
        <taxon>Bacillota</taxon>
        <taxon>Bacilli</taxon>
        <taxon>Bacillales</taxon>
        <taxon>Bacillaceae</taxon>
        <taxon>Bacillus</taxon>
    </lineage>
</organism>